<accession>A0A2C5Y2X4</accession>
<evidence type="ECO:0000313" key="1">
    <source>
        <dbReference type="EMBL" id="PHH63825.1"/>
    </source>
</evidence>
<dbReference type="EMBL" id="NJEU01001587">
    <property type="protein sequence ID" value="PHH63825.1"/>
    <property type="molecule type" value="Genomic_DNA"/>
</dbReference>
<evidence type="ECO:0000313" key="2">
    <source>
        <dbReference type="Proteomes" id="UP000224854"/>
    </source>
</evidence>
<dbReference type="AlphaFoldDB" id="A0A2C5Y2X4"/>
<reference evidence="1 2" key="1">
    <citation type="submission" date="2017-06" db="EMBL/GenBank/DDBJ databases">
        <title>Ant-infecting Ophiocordyceps genomes reveal a high diversity of potential behavioral manipulation genes and a possible major role for enterotoxins.</title>
        <authorList>
            <person name="De Bekker C."/>
            <person name="Evans H.C."/>
            <person name="Brachmann A."/>
            <person name="Hughes D.P."/>
        </authorList>
    </citation>
    <scope>NUCLEOTIDE SEQUENCE [LARGE SCALE GENOMIC DNA]</scope>
    <source>
        <strain evidence="1 2">1348a</strain>
    </source>
</reference>
<name>A0A2C5Y2X4_9HYPO</name>
<keyword evidence="2" id="KW-1185">Reference proteome</keyword>
<comment type="caution">
    <text evidence="1">The sequence shown here is derived from an EMBL/GenBank/DDBJ whole genome shotgun (WGS) entry which is preliminary data.</text>
</comment>
<dbReference type="Proteomes" id="UP000224854">
    <property type="component" value="Unassembled WGS sequence"/>
</dbReference>
<protein>
    <submittedName>
        <fullName evidence="1">Uncharacterized protein</fullName>
    </submittedName>
</protein>
<proteinExistence type="predicted"/>
<gene>
    <name evidence="1" type="ORF">CDD82_1830</name>
</gene>
<organism evidence="1 2">
    <name type="scientific">Ophiocordyceps australis</name>
    <dbReference type="NCBI Taxonomy" id="1399860"/>
    <lineage>
        <taxon>Eukaryota</taxon>
        <taxon>Fungi</taxon>
        <taxon>Dikarya</taxon>
        <taxon>Ascomycota</taxon>
        <taxon>Pezizomycotina</taxon>
        <taxon>Sordariomycetes</taxon>
        <taxon>Hypocreomycetidae</taxon>
        <taxon>Hypocreales</taxon>
        <taxon>Ophiocordycipitaceae</taxon>
        <taxon>Ophiocordyceps</taxon>
    </lineage>
</organism>
<sequence>MPSLVPTYYQSCHHGIVSPEASIRTVLYMAPTRNGLGRTEHAILSNRLAASAQAQTGPRNINVPLGYPPVGSILASCDLLGRLDLEVELGLFCLTLIQFYRLRNLFVSTTKLRRR</sequence>